<dbReference type="GO" id="GO:0000156">
    <property type="term" value="F:phosphorelay response regulator activity"/>
    <property type="evidence" value="ECO:0007669"/>
    <property type="project" value="TreeGrafter"/>
</dbReference>
<proteinExistence type="predicted"/>
<dbReference type="GO" id="GO:0006355">
    <property type="term" value="P:regulation of DNA-templated transcription"/>
    <property type="evidence" value="ECO:0007669"/>
    <property type="project" value="TreeGrafter"/>
</dbReference>
<keyword evidence="5" id="KW-0804">Transcription</keyword>
<dbReference type="PROSITE" id="PS50887">
    <property type="entry name" value="GGDEF"/>
    <property type="match status" value="1"/>
</dbReference>
<evidence type="ECO:0000256" key="6">
    <source>
        <dbReference type="PROSITE-ProRule" id="PRU00169"/>
    </source>
</evidence>
<keyword evidence="4" id="KW-0238">DNA-binding</keyword>
<protein>
    <submittedName>
        <fullName evidence="9">Response regulator receiver modulated diguanylate cyclase</fullName>
    </submittedName>
</protein>
<dbReference type="Gene3D" id="6.10.250.690">
    <property type="match status" value="1"/>
</dbReference>
<dbReference type="Gene3D" id="3.40.50.2300">
    <property type="match status" value="1"/>
</dbReference>
<evidence type="ECO:0000313" key="10">
    <source>
        <dbReference type="Proteomes" id="UP000197025"/>
    </source>
</evidence>
<dbReference type="PROSITE" id="PS50110">
    <property type="entry name" value="RESPONSE_REGULATORY"/>
    <property type="match status" value="1"/>
</dbReference>
<sequence>MSEKPAQILVVEDDPALRELLTTVLRKAGYEVEAVEDGPAALEWIRGRQPDLILLDVMLPGLDGFEVCRRVRELWHLRTVPVLMLTALGRIEDKLRGIQAGADDYLTKPVAIPELLARVEMHLRRSRRERATNPLSGLPGNPEIEAEIMRRFRSGEPFGIAYVDLNAFKDFNDRYGFREGDRVLQAFARLLQETMAAYGDPTRDFIGHIGGDDFVLLTRPHVLSPVSREILEKFPQAVGAPELSVSIVGGVVDPSRGPDLERLIRHLAALKRQAKQEDRPLLLSGNLGLEAGE</sequence>
<dbReference type="RefSeq" id="WP_088572048.1">
    <property type="nucleotide sequence ID" value="NZ_FYEK01000061.1"/>
</dbReference>
<dbReference type="Pfam" id="PF00072">
    <property type="entry name" value="Response_reg"/>
    <property type="match status" value="1"/>
</dbReference>
<dbReference type="InParanoid" id="A0A212RJC0"/>
<keyword evidence="1 6" id="KW-0597">Phosphoprotein</keyword>
<name>A0A212RJC0_9CHLR</name>
<evidence type="ECO:0000256" key="5">
    <source>
        <dbReference type="ARBA" id="ARBA00023163"/>
    </source>
</evidence>
<dbReference type="SMART" id="SM00448">
    <property type="entry name" value="REC"/>
    <property type="match status" value="1"/>
</dbReference>
<evidence type="ECO:0000256" key="4">
    <source>
        <dbReference type="ARBA" id="ARBA00023125"/>
    </source>
</evidence>
<keyword evidence="3" id="KW-0805">Transcription regulation</keyword>
<keyword evidence="2" id="KW-0902">Two-component regulatory system</keyword>
<dbReference type="CDD" id="cd17574">
    <property type="entry name" value="REC_OmpR"/>
    <property type="match status" value="1"/>
</dbReference>
<dbReference type="NCBIfam" id="TIGR00254">
    <property type="entry name" value="GGDEF"/>
    <property type="match status" value="1"/>
</dbReference>
<feature type="domain" description="Response regulatory" evidence="7">
    <location>
        <begin position="7"/>
        <end position="123"/>
    </location>
</feature>
<dbReference type="EMBL" id="FYEK01000061">
    <property type="protein sequence ID" value="SNB72386.1"/>
    <property type="molecule type" value="Genomic_DNA"/>
</dbReference>
<dbReference type="SUPFAM" id="SSF55073">
    <property type="entry name" value="Nucleotide cyclase"/>
    <property type="match status" value="1"/>
</dbReference>
<dbReference type="InterPro" id="IPR039420">
    <property type="entry name" value="WalR-like"/>
</dbReference>
<dbReference type="CDD" id="cd01949">
    <property type="entry name" value="GGDEF"/>
    <property type="match status" value="1"/>
</dbReference>
<dbReference type="Pfam" id="PF00990">
    <property type="entry name" value="GGDEF"/>
    <property type="match status" value="1"/>
</dbReference>
<dbReference type="AlphaFoldDB" id="A0A212RJC0"/>
<evidence type="ECO:0000256" key="3">
    <source>
        <dbReference type="ARBA" id="ARBA00023015"/>
    </source>
</evidence>
<dbReference type="InterPro" id="IPR043128">
    <property type="entry name" value="Rev_trsase/Diguanyl_cyclase"/>
</dbReference>
<dbReference type="Proteomes" id="UP000197025">
    <property type="component" value="Unassembled WGS sequence"/>
</dbReference>
<dbReference type="GO" id="GO:0000976">
    <property type="term" value="F:transcription cis-regulatory region binding"/>
    <property type="evidence" value="ECO:0007669"/>
    <property type="project" value="TreeGrafter"/>
</dbReference>
<keyword evidence="10" id="KW-1185">Reference proteome</keyword>
<dbReference type="InterPro" id="IPR029787">
    <property type="entry name" value="Nucleotide_cyclase"/>
</dbReference>
<evidence type="ECO:0000259" key="7">
    <source>
        <dbReference type="PROSITE" id="PS50110"/>
    </source>
</evidence>
<dbReference type="PANTHER" id="PTHR48111:SF21">
    <property type="entry name" value="DNA-BINDING DUAL MASTER TRANSCRIPTIONAL REGULATOR RPAA"/>
    <property type="match status" value="1"/>
</dbReference>
<organism evidence="9 10">
    <name type="scientific">Thermoflexus hugenholtzii JAD2</name>
    <dbReference type="NCBI Taxonomy" id="877466"/>
    <lineage>
        <taxon>Bacteria</taxon>
        <taxon>Bacillati</taxon>
        <taxon>Chloroflexota</taxon>
        <taxon>Thermoflexia</taxon>
        <taxon>Thermoflexales</taxon>
        <taxon>Thermoflexaceae</taxon>
        <taxon>Thermoflexus</taxon>
    </lineage>
</organism>
<dbReference type="PANTHER" id="PTHR48111">
    <property type="entry name" value="REGULATOR OF RPOS"/>
    <property type="match status" value="1"/>
</dbReference>
<dbReference type="OrthoDB" id="9813903at2"/>
<evidence type="ECO:0000256" key="2">
    <source>
        <dbReference type="ARBA" id="ARBA00023012"/>
    </source>
</evidence>
<dbReference type="InterPro" id="IPR001789">
    <property type="entry name" value="Sig_transdc_resp-reg_receiver"/>
</dbReference>
<dbReference type="Gene3D" id="3.30.70.270">
    <property type="match status" value="1"/>
</dbReference>
<dbReference type="GO" id="GO:0032993">
    <property type="term" value="C:protein-DNA complex"/>
    <property type="evidence" value="ECO:0007669"/>
    <property type="project" value="TreeGrafter"/>
</dbReference>
<reference evidence="10" key="1">
    <citation type="submission" date="2017-06" db="EMBL/GenBank/DDBJ databases">
        <authorList>
            <person name="Varghese N."/>
            <person name="Submissions S."/>
        </authorList>
    </citation>
    <scope>NUCLEOTIDE SEQUENCE [LARGE SCALE GENOMIC DNA]</scope>
    <source>
        <strain evidence="10">JAD2</strain>
    </source>
</reference>
<accession>A0A212RJC0</accession>
<dbReference type="InterPro" id="IPR011006">
    <property type="entry name" value="CheY-like_superfamily"/>
</dbReference>
<evidence type="ECO:0000313" key="9">
    <source>
        <dbReference type="EMBL" id="SNB72386.1"/>
    </source>
</evidence>
<dbReference type="InterPro" id="IPR000160">
    <property type="entry name" value="GGDEF_dom"/>
</dbReference>
<evidence type="ECO:0000256" key="1">
    <source>
        <dbReference type="ARBA" id="ARBA00022553"/>
    </source>
</evidence>
<dbReference type="SMART" id="SM00267">
    <property type="entry name" value="GGDEF"/>
    <property type="match status" value="1"/>
</dbReference>
<gene>
    <name evidence="9" type="ORF">SAMN02746019_00015890</name>
</gene>
<feature type="modified residue" description="4-aspartylphosphate" evidence="6">
    <location>
        <position position="56"/>
    </location>
</feature>
<dbReference type="GO" id="GO:0005829">
    <property type="term" value="C:cytosol"/>
    <property type="evidence" value="ECO:0007669"/>
    <property type="project" value="TreeGrafter"/>
</dbReference>
<dbReference type="FunFam" id="3.40.50.2300:FF:000001">
    <property type="entry name" value="DNA-binding response regulator PhoB"/>
    <property type="match status" value="1"/>
</dbReference>
<dbReference type="SUPFAM" id="SSF52172">
    <property type="entry name" value="CheY-like"/>
    <property type="match status" value="1"/>
</dbReference>
<evidence type="ECO:0000259" key="8">
    <source>
        <dbReference type="PROSITE" id="PS50887"/>
    </source>
</evidence>
<feature type="domain" description="GGDEF" evidence="8">
    <location>
        <begin position="156"/>
        <end position="287"/>
    </location>
</feature>